<dbReference type="HOGENOM" id="CLU_2690725_0_0_1"/>
<reference evidence="1 2" key="1">
    <citation type="journal article" date="2007" name="Science">
        <title>Sea anemone genome reveals ancestral eumetazoan gene repertoire and genomic organization.</title>
        <authorList>
            <person name="Putnam N.H."/>
            <person name="Srivastava M."/>
            <person name="Hellsten U."/>
            <person name="Dirks B."/>
            <person name="Chapman J."/>
            <person name="Salamov A."/>
            <person name="Terry A."/>
            <person name="Shapiro H."/>
            <person name="Lindquist E."/>
            <person name="Kapitonov V.V."/>
            <person name="Jurka J."/>
            <person name="Genikhovich G."/>
            <person name="Grigoriev I.V."/>
            <person name="Lucas S.M."/>
            <person name="Steele R.E."/>
            <person name="Finnerty J.R."/>
            <person name="Technau U."/>
            <person name="Martindale M.Q."/>
            <person name="Rokhsar D.S."/>
        </authorList>
    </citation>
    <scope>NUCLEOTIDE SEQUENCE [LARGE SCALE GENOMIC DNA]</scope>
    <source>
        <strain evidence="2">CH2 X CH6</strain>
    </source>
</reference>
<dbReference type="Proteomes" id="UP000001593">
    <property type="component" value="Unassembled WGS sequence"/>
</dbReference>
<name>A7RNL5_NEMVE</name>
<keyword evidence="2" id="KW-1185">Reference proteome</keyword>
<evidence type="ECO:0000313" key="2">
    <source>
        <dbReference type="Proteomes" id="UP000001593"/>
    </source>
</evidence>
<sequence length="74" mass="8127">MSDLFGRRTTCSWNADLDSNACFAAYMGKFASENASYLCYYDPENLDSVARTLEVTEAEAAMAICLPLLVVGCR</sequence>
<protein>
    <submittedName>
        <fullName evidence="1">Uncharacterized protein</fullName>
    </submittedName>
</protein>
<evidence type="ECO:0000313" key="1">
    <source>
        <dbReference type="EMBL" id="EDO46876.1"/>
    </source>
</evidence>
<accession>A7RNL5</accession>
<organism evidence="1 2">
    <name type="scientific">Nematostella vectensis</name>
    <name type="common">Starlet sea anemone</name>
    <dbReference type="NCBI Taxonomy" id="45351"/>
    <lineage>
        <taxon>Eukaryota</taxon>
        <taxon>Metazoa</taxon>
        <taxon>Cnidaria</taxon>
        <taxon>Anthozoa</taxon>
        <taxon>Hexacorallia</taxon>
        <taxon>Actiniaria</taxon>
        <taxon>Edwardsiidae</taxon>
        <taxon>Nematostella</taxon>
    </lineage>
</organism>
<gene>
    <name evidence="1" type="ORF">NEMVEDRAFT_v1g232056</name>
</gene>
<proteinExistence type="predicted"/>
<dbReference type="AlphaFoldDB" id="A7RNL5"/>
<dbReference type="InParanoid" id="A7RNL5"/>
<dbReference type="EMBL" id="DS469523">
    <property type="protein sequence ID" value="EDO46876.1"/>
    <property type="molecule type" value="Genomic_DNA"/>
</dbReference>